<dbReference type="InterPro" id="IPR011610">
    <property type="entry name" value="SAM_mthyl_Trfase_ML2640-like"/>
</dbReference>
<gene>
    <name evidence="7" type="ORF">RM780_02925</name>
</gene>
<comment type="caution">
    <text evidence="7">The sequence shown here is derived from an EMBL/GenBank/DDBJ whole genome shotgun (WGS) entry which is preliminary data.</text>
</comment>
<evidence type="ECO:0000256" key="3">
    <source>
        <dbReference type="ARBA" id="ARBA00022603"/>
    </source>
</evidence>
<name>A0ABU2L2W8_9ACTN</name>
<dbReference type="PANTHER" id="PTHR43619:SF2">
    <property type="entry name" value="S-ADENOSYL-L-METHIONINE-DEPENDENT METHYLTRANSFERASES SUPERFAMILY PROTEIN"/>
    <property type="match status" value="1"/>
</dbReference>
<dbReference type="RefSeq" id="WP_311628829.1">
    <property type="nucleotide sequence ID" value="NZ_JAVREN010000003.1"/>
</dbReference>
<dbReference type="InterPro" id="IPR029063">
    <property type="entry name" value="SAM-dependent_MTases_sf"/>
</dbReference>
<evidence type="ECO:0000256" key="1">
    <source>
        <dbReference type="ARBA" id="ARBA00003907"/>
    </source>
</evidence>
<dbReference type="InterPro" id="IPR007213">
    <property type="entry name" value="Ppm1/Ppm2/Tcmp"/>
</dbReference>
<evidence type="ECO:0000256" key="6">
    <source>
        <dbReference type="RuleBase" id="RU362030"/>
    </source>
</evidence>
<evidence type="ECO:0000313" key="8">
    <source>
        <dbReference type="Proteomes" id="UP001183388"/>
    </source>
</evidence>
<dbReference type="Proteomes" id="UP001183388">
    <property type="component" value="Unassembled WGS sequence"/>
</dbReference>
<evidence type="ECO:0000256" key="4">
    <source>
        <dbReference type="ARBA" id="ARBA00022679"/>
    </source>
</evidence>
<comment type="similarity">
    <text evidence="2 6">Belongs to the UPF0677 family.</text>
</comment>
<protein>
    <recommendedName>
        <fullName evidence="6">S-adenosyl-L-methionine-dependent methyltransferase</fullName>
        <ecNumber evidence="6">2.1.1.-</ecNumber>
    </recommendedName>
</protein>
<accession>A0ABU2L2W8</accession>
<sequence>MSAAPLPEILSGPPLTAVGVAVVRAAETRRPDRLYADPLAQAFVDAAERAHLAPTAPPGAAETWAGVLALAEAMRATRTLGVRLADDGLLAAAEAGCTQAVLLGAGLDTHAFRLEWPVPVHVFEADLPQLFAFKEPVLAAQGAEPVCARSVVPVDLRAEDWPGALLDAGFRPELPTAWVDQVIATTLPRDEARRAVRRLTALSAPGSRYGYPVLPPGSFARTVRAVPGAERVFPVPEGDPGSRGLGAGDRAWLEGLGWSTAFREISDLTAGYGREVPASPGAGMVAAVRL</sequence>
<keyword evidence="5 6" id="KW-0949">S-adenosyl-L-methionine</keyword>
<keyword evidence="8" id="KW-1185">Reference proteome</keyword>
<evidence type="ECO:0000256" key="2">
    <source>
        <dbReference type="ARBA" id="ARBA00008138"/>
    </source>
</evidence>
<dbReference type="EC" id="2.1.1.-" evidence="6"/>
<keyword evidence="4 7" id="KW-0808">Transferase</keyword>
<proteinExistence type="inferred from homology"/>
<reference evidence="8" key="1">
    <citation type="submission" date="2023-07" db="EMBL/GenBank/DDBJ databases">
        <title>30 novel species of actinomycetes from the DSMZ collection.</title>
        <authorList>
            <person name="Nouioui I."/>
        </authorList>
    </citation>
    <scope>NUCLEOTIDE SEQUENCE [LARGE SCALE GENOMIC DNA]</scope>
    <source>
        <strain evidence="8">DSM 44917</strain>
    </source>
</reference>
<dbReference type="GO" id="GO:0032259">
    <property type="term" value="P:methylation"/>
    <property type="evidence" value="ECO:0007669"/>
    <property type="project" value="UniProtKB-KW"/>
</dbReference>
<dbReference type="Gene3D" id="3.40.50.150">
    <property type="entry name" value="Vaccinia Virus protein VP39"/>
    <property type="match status" value="1"/>
</dbReference>
<dbReference type="EMBL" id="JAVREN010000003">
    <property type="protein sequence ID" value="MDT0305916.1"/>
    <property type="molecule type" value="Genomic_DNA"/>
</dbReference>
<organism evidence="7 8">
    <name type="scientific">Streptomyces boetiae</name>
    <dbReference type="NCBI Taxonomy" id="3075541"/>
    <lineage>
        <taxon>Bacteria</taxon>
        <taxon>Bacillati</taxon>
        <taxon>Actinomycetota</taxon>
        <taxon>Actinomycetes</taxon>
        <taxon>Kitasatosporales</taxon>
        <taxon>Streptomycetaceae</taxon>
        <taxon>Streptomyces</taxon>
    </lineage>
</organism>
<evidence type="ECO:0000313" key="7">
    <source>
        <dbReference type="EMBL" id="MDT0305916.1"/>
    </source>
</evidence>
<comment type="function">
    <text evidence="1 6">Exhibits S-adenosyl-L-methionine-dependent methyltransferase activity.</text>
</comment>
<dbReference type="NCBIfam" id="TIGR00027">
    <property type="entry name" value="mthyl_TIGR00027"/>
    <property type="match status" value="1"/>
</dbReference>
<dbReference type="GO" id="GO:0008168">
    <property type="term" value="F:methyltransferase activity"/>
    <property type="evidence" value="ECO:0007669"/>
    <property type="project" value="UniProtKB-KW"/>
</dbReference>
<dbReference type="PANTHER" id="PTHR43619">
    <property type="entry name" value="S-ADENOSYL-L-METHIONINE-DEPENDENT METHYLTRANSFERASE YKTD-RELATED"/>
    <property type="match status" value="1"/>
</dbReference>
<dbReference type="Pfam" id="PF04072">
    <property type="entry name" value="LCM"/>
    <property type="match status" value="1"/>
</dbReference>
<keyword evidence="3 6" id="KW-0489">Methyltransferase</keyword>
<dbReference type="SUPFAM" id="SSF53335">
    <property type="entry name" value="S-adenosyl-L-methionine-dependent methyltransferases"/>
    <property type="match status" value="1"/>
</dbReference>
<evidence type="ECO:0000256" key="5">
    <source>
        <dbReference type="ARBA" id="ARBA00022691"/>
    </source>
</evidence>